<accession>A0A0D2DZ24</accession>
<feature type="domain" description="Xylanolytic transcriptional activator regulatory" evidence="7">
    <location>
        <begin position="265"/>
        <end position="339"/>
    </location>
</feature>
<dbReference type="HOGENOM" id="CLU_639399_0_0_1"/>
<reference evidence="8 9" key="1">
    <citation type="submission" date="2015-01" db="EMBL/GenBank/DDBJ databases">
        <title>The Genome Sequence of Exophiala oligosperma CBS72588.</title>
        <authorList>
            <consortium name="The Broad Institute Genomics Platform"/>
            <person name="Cuomo C."/>
            <person name="de Hoog S."/>
            <person name="Gorbushina A."/>
            <person name="Stielow B."/>
            <person name="Teixiera M."/>
            <person name="Abouelleil A."/>
            <person name="Chapman S.B."/>
            <person name="Priest M."/>
            <person name="Young S.K."/>
            <person name="Wortman J."/>
            <person name="Nusbaum C."/>
            <person name="Birren B."/>
        </authorList>
    </citation>
    <scope>NUCLEOTIDE SEQUENCE [LARGE SCALE GENOMIC DNA]</scope>
    <source>
        <strain evidence="8 9">CBS 72588</strain>
    </source>
</reference>
<proteinExistence type="predicted"/>
<gene>
    <name evidence="8" type="ORF">PV06_08000</name>
</gene>
<evidence type="ECO:0000256" key="5">
    <source>
        <dbReference type="ARBA" id="ARBA00023163"/>
    </source>
</evidence>
<evidence type="ECO:0000256" key="6">
    <source>
        <dbReference type="ARBA" id="ARBA00023242"/>
    </source>
</evidence>
<dbReference type="GO" id="GO:0001228">
    <property type="term" value="F:DNA-binding transcription activator activity, RNA polymerase II-specific"/>
    <property type="evidence" value="ECO:0007669"/>
    <property type="project" value="TreeGrafter"/>
</dbReference>
<dbReference type="Pfam" id="PF04082">
    <property type="entry name" value="Fungal_trans"/>
    <property type="match status" value="1"/>
</dbReference>
<evidence type="ECO:0000256" key="2">
    <source>
        <dbReference type="ARBA" id="ARBA00022833"/>
    </source>
</evidence>
<keyword evidence="1" id="KW-0479">Metal-binding</keyword>
<sequence>MPLAREKLAILESTVNSRPETLIGVEETAQHIITKTTRLTEEPCQVEASENDETQVREVTLYKGKDSLTRFYGYSYHRNLYQQFDQLREYIQQLKAQFPNINIFRDEIQSLKVTAHGPRSQISGTSTATDLDLRSLFPVRKLADELLNIYITRFEATNRILHLPTLLKEYNKYWNSPQTTTETTVTQLLLAMAAALSLRENLTFDLKGRGRDAITPETAIIWIRACEAWISTSPYRPRPHSWTMLALNSLLAIAKRANHIQGNAFWIATGALMRSAMAAGYHREPSGLANISIFHREMRRRLWATIVELDLQASLERGMPPSIREEDFNSRPPLNINDEAIHENTKESPTPMPLDFLTDTSFQASMYRSLGLRLRVCALINNKQARTAESLFREALEIDEEITRALMAIPTTWIRTLKKGKTGSSDKHS</sequence>
<organism evidence="8 9">
    <name type="scientific">Exophiala oligosperma</name>
    <dbReference type="NCBI Taxonomy" id="215243"/>
    <lineage>
        <taxon>Eukaryota</taxon>
        <taxon>Fungi</taxon>
        <taxon>Dikarya</taxon>
        <taxon>Ascomycota</taxon>
        <taxon>Pezizomycotina</taxon>
        <taxon>Eurotiomycetes</taxon>
        <taxon>Chaetothyriomycetidae</taxon>
        <taxon>Chaetothyriales</taxon>
        <taxon>Herpotrichiellaceae</taxon>
        <taxon>Exophiala</taxon>
    </lineage>
</organism>
<dbReference type="GeneID" id="27360074"/>
<dbReference type="CDD" id="cd12148">
    <property type="entry name" value="fungal_TF_MHR"/>
    <property type="match status" value="1"/>
</dbReference>
<keyword evidence="5" id="KW-0804">Transcription</keyword>
<evidence type="ECO:0000313" key="9">
    <source>
        <dbReference type="Proteomes" id="UP000053342"/>
    </source>
</evidence>
<dbReference type="PANTHER" id="PTHR31944">
    <property type="entry name" value="HEME-RESPONSIVE ZINC FINGER TRANSCRIPTION FACTOR HAP1"/>
    <property type="match status" value="1"/>
</dbReference>
<evidence type="ECO:0000256" key="3">
    <source>
        <dbReference type="ARBA" id="ARBA00023015"/>
    </source>
</evidence>
<dbReference type="Proteomes" id="UP000053342">
    <property type="component" value="Unassembled WGS sequence"/>
</dbReference>
<keyword evidence="2" id="KW-0862">Zinc</keyword>
<keyword evidence="4" id="KW-0238">DNA-binding</keyword>
<name>A0A0D2DZ24_9EURO</name>
<dbReference type="GO" id="GO:0000978">
    <property type="term" value="F:RNA polymerase II cis-regulatory region sequence-specific DNA binding"/>
    <property type="evidence" value="ECO:0007669"/>
    <property type="project" value="TreeGrafter"/>
</dbReference>
<keyword evidence="9" id="KW-1185">Reference proteome</keyword>
<dbReference type="VEuPathDB" id="FungiDB:PV06_08000"/>
<protein>
    <recommendedName>
        <fullName evidence="7">Xylanolytic transcriptional activator regulatory domain-containing protein</fullName>
    </recommendedName>
</protein>
<dbReference type="GO" id="GO:0008270">
    <property type="term" value="F:zinc ion binding"/>
    <property type="evidence" value="ECO:0007669"/>
    <property type="project" value="InterPro"/>
</dbReference>
<dbReference type="PANTHER" id="PTHR31944:SF130">
    <property type="entry name" value="ZN(II)2CYS6 TRANSCRIPTION FACTO (EUROFUNG)"/>
    <property type="match status" value="1"/>
</dbReference>
<dbReference type="InterPro" id="IPR007219">
    <property type="entry name" value="XnlR_reg_dom"/>
</dbReference>
<keyword evidence="3" id="KW-0805">Transcription regulation</keyword>
<evidence type="ECO:0000313" key="8">
    <source>
        <dbReference type="EMBL" id="KIW40829.1"/>
    </source>
</evidence>
<dbReference type="InterPro" id="IPR051430">
    <property type="entry name" value="Fungal_TF_Env_Response"/>
</dbReference>
<evidence type="ECO:0000256" key="1">
    <source>
        <dbReference type="ARBA" id="ARBA00022723"/>
    </source>
</evidence>
<dbReference type="GO" id="GO:0005634">
    <property type="term" value="C:nucleus"/>
    <property type="evidence" value="ECO:0007669"/>
    <property type="project" value="TreeGrafter"/>
</dbReference>
<dbReference type="EMBL" id="KN847338">
    <property type="protein sequence ID" value="KIW40829.1"/>
    <property type="molecule type" value="Genomic_DNA"/>
</dbReference>
<evidence type="ECO:0000256" key="4">
    <source>
        <dbReference type="ARBA" id="ARBA00023125"/>
    </source>
</evidence>
<dbReference type="SMART" id="SM00906">
    <property type="entry name" value="Fungal_trans"/>
    <property type="match status" value="1"/>
</dbReference>
<dbReference type="STRING" id="215243.A0A0D2DZ24"/>
<dbReference type="OrthoDB" id="4236860at2759"/>
<evidence type="ECO:0000259" key="7">
    <source>
        <dbReference type="SMART" id="SM00906"/>
    </source>
</evidence>
<dbReference type="GO" id="GO:0006351">
    <property type="term" value="P:DNA-templated transcription"/>
    <property type="evidence" value="ECO:0007669"/>
    <property type="project" value="InterPro"/>
</dbReference>
<dbReference type="RefSeq" id="XP_016261045.1">
    <property type="nucleotide sequence ID" value="XM_016409291.1"/>
</dbReference>
<dbReference type="AlphaFoldDB" id="A0A0D2DZ24"/>
<keyword evidence="6" id="KW-0539">Nucleus</keyword>